<dbReference type="PANTHER" id="PTHR12277">
    <property type="entry name" value="ALPHA/BETA HYDROLASE DOMAIN-CONTAINING PROTEIN"/>
    <property type="match status" value="1"/>
</dbReference>
<evidence type="ECO:0000313" key="3">
    <source>
        <dbReference type="Proteomes" id="UP000092583"/>
    </source>
</evidence>
<dbReference type="InterPro" id="IPR022742">
    <property type="entry name" value="Hydrolase_4"/>
</dbReference>
<reference evidence="2 3" key="1">
    <citation type="submission" date="2013-07" db="EMBL/GenBank/DDBJ databases">
        <title>The Genome Sequence of Kwoniella mangroviensis CBS10435.</title>
        <authorList>
            <consortium name="The Broad Institute Genome Sequencing Platform"/>
            <person name="Cuomo C."/>
            <person name="Litvintseva A."/>
            <person name="Chen Y."/>
            <person name="Heitman J."/>
            <person name="Sun S."/>
            <person name="Springer D."/>
            <person name="Dromer F."/>
            <person name="Young S.K."/>
            <person name="Zeng Q."/>
            <person name="Gargeya S."/>
            <person name="Fitzgerald M."/>
            <person name="Abouelleil A."/>
            <person name="Alvarado L."/>
            <person name="Berlin A.M."/>
            <person name="Chapman S.B."/>
            <person name="Dewar J."/>
            <person name="Goldberg J."/>
            <person name="Griggs A."/>
            <person name="Gujja S."/>
            <person name="Hansen M."/>
            <person name="Howarth C."/>
            <person name="Imamovic A."/>
            <person name="Larimer J."/>
            <person name="McCowan C."/>
            <person name="Murphy C."/>
            <person name="Pearson M."/>
            <person name="Priest M."/>
            <person name="Roberts A."/>
            <person name="Saif S."/>
            <person name="Shea T."/>
            <person name="Sykes S."/>
            <person name="Wortman J."/>
            <person name="Nusbaum C."/>
            <person name="Birren B."/>
        </authorList>
    </citation>
    <scope>NUCLEOTIDE SEQUENCE [LARGE SCALE GENOMIC DNA]</scope>
    <source>
        <strain evidence="2 3">CBS 10435</strain>
    </source>
</reference>
<dbReference type="SUPFAM" id="SSF53474">
    <property type="entry name" value="alpha/beta-Hydrolases"/>
    <property type="match status" value="1"/>
</dbReference>
<dbReference type="Proteomes" id="UP000092583">
    <property type="component" value="Unassembled WGS sequence"/>
</dbReference>
<dbReference type="OrthoDB" id="446723at2759"/>
<accession>A0A1B9IGR3</accession>
<dbReference type="STRING" id="1331196.A0A1B9IGR3"/>
<dbReference type="EMBL" id="KI669469">
    <property type="protein sequence ID" value="OCF54631.1"/>
    <property type="molecule type" value="Genomic_DNA"/>
</dbReference>
<dbReference type="GO" id="GO:0004622">
    <property type="term" value="F:phosphatidylcholine lysophospholipase activity"/>
    <property type="evidence" value="ECO:0007669"/>
    <property type="project" value="TreeGrafter"/>
</dbReference>
<dbReference type="PANTHER" id="PTHR12277:SF194">
    <property type="entry name" value="FI04476P"/>
    <property type="match status" value="1"/>
</dbReference>
<dbReference type="Pfam" id="PF12146">
    <property type="entry name" value="Hydrolase_4"/>
    <property type="match status" value="1"/>
</dbReference>
<dbReference type="AlphaFoldDB" id="A0A1B9IGR3"/>
<sequence length="377" mass="41334">MNKLLKRAHYVPAVVLLAYVALLALMTIPAIQREFLFLHHVPIPLLPDFDSPENYGLGPFKTRNLRLNTSDGVEIGAWHVLPRSVYQSLNPFPPDSLPGDELFEHALTQRPTIIYFHGNAGTRAVSHRVRSYSAFSTNLDCNVLVIDYRGFGDTTGRPTEEGLIIDARTAYNYVANSLGKAGLTKDEIQDMIILAGQSLGTGVVSGLAGQLASEGIKPRALVLIAPFSSVTELIVSYRLLKVIPLLGPLAIFPAAQRGSDLFHNNCIIGFFQTFLLHPFNSVKALEQTSSPTLLLHAINDNTIPYSHSARLFSSLLHSASLTEGFVHETSYKGWGTVRSIDRGEKGEVIWWEGQNGGHDNLGWAEGTIDLIARVAKL</sequence>
<dbReference type="Gene3D" id="3.40.50.1820">
    <property type="entry name" value="alpha/beta hydrolase"/>
    <property type="match status" value="1"/>
</dbReference>
<proteinExistence type="predicted"/>
<reference evidence="3" key="2">
    <citation type="submission" date="2013-12" db="EMBL/GenBank/DDBJ databases">
        <title>Evolution of pathogenesis and genome organization in the Tremellales.</title>
        <authorList>
            <person name="Cuomo C."/>
            <person name="Litvintseva A."/>
            <person name="Heitman J."/>
            <person name="Chen Y."/>
            <person name="Sun S."/>
            <person name="Springer D."/>
            <person name="Dromer F."/>
            <person name="Young S."/>
            <person name="Zeng Q."/>
            <person name="Chapman S."/>
            <person name="Gujja S."/>
            <person name="Saif S."/>
            <person name="Birren B."/>
        </authorList>
    </citation>
    <scope>NUCLEOTIDE SEQUENCE [LARGE SCALE GENOMIC DNA]</scope>
    <source>
        <strain evidence="3">CBS 10435</strain>
    </source>
</reference>
<evidence type="ECO:0000313" key="2">
    <source>
        <dbReference type="EMBL" id="OCF54631.1"/>
    </source>
</evidence>
<evidence type="ECO:0000259" key="1">
    <source>
        <dbReference type="Pfam" id="PF12146"/>
    </source>
</evidence>
<organism evidence="2 3">
    <name type="scientific">Kwoniella mangroviensis CBS 10435</name>
    <dbReference type="NCBI Taxonomy" id="1331196"/>
    <lineage>
        <taxon>Eukaryota</taxon>
        <taxon>Fungi</taxon>
        <taxon>Dikarya</taxon>
        <taxon>Basidiomycota</taxon>
        <taxon>Agaricomycotina</taxon>
        <taxon>Tremellomycetes</taxon>
        <taxon>Tremellales</taxon>
        <taxon>Cryptococcaceae</taxon>
        <taxon>Kwoniella</taxon>
    </lineage>
</organism>
<name>A0A1B9IGR3_9TREE</name>
<dbReference type="GO" id="GO:0047372">
    <property type="term" value="F:monoacylglycerol lipase activity"/>
    <property type="evidence" value="ECO:0007669"/>
    <property type="project" value="TreeGrafter"/>
</dbReference>
<feature type="domain" description="Serine aminopeptidase S33" evidence="1">
    <location>
        <begin position="137"/>
        <end position="329"/>
    </location>
</feature>
<dbReference type="GO" id="GO:0005789">
    <property type="term" value="C:endoplasmic reticulum membrane"/>
    <property type="evidence" value="ECO:0007669"/>
    <property type="project" value="TreeGrafter"/>
</dbReference>
<dbReference type="InterPro" id="IPR029058">
    <property type="entry name" value="AB_hydrolase_fold"/>
</dbReference>
<protein>
    <recommendedName>
        <fullName evidence="1">Serine aminopeptidase S33 domain-containing protein</fullName>
    </recommendedName>
</protein>
<dbReference type="GO" id="GO:0052651">
    <property type="term" value="P:monoacylglycerol catabolic process"/>
    <property type="evidence" value="ECO:0007669"/>
    <property type="project" value="TreeGrafter"/>
</dbReference>
<keyword evidence="3" id="KW-1185">Reference proteome</keyword>
<dbReference type="GO" id="GO:0006660">
    <property type="term" value="P:phosphatidylserine catabolic process"/>
    <property type="evidence" value="ECO:0007669"/>
    <property type="project" value="TreeGrafter"/>
</dbReference>
<gene>
    <name evidence="2" type="ORF">L486_07763</name>
</gene>